<keyword evidence="4" id="KW-1185">Reference proteome</keyword>
<dbReference type="PANTHER" id="PTHR23248">
    <property type="entry name" value="PHOSPHOLIPID SCRAMBLASE-RELATED"/>
    <property type="match status" value="1"/>
</dbReference>
<dbReference type="KEGG" id="tet:TTHERM_00999060"/>
<evidence type="ECO:0000313" key="4">
    <source>
        <dbReference type="Proteomes" id="UP000009168"/>
    </source>
</evidence>
<proteinExistence type="inferred from homology"/>
<reference evidence="4" key="1">
    <citation type="journal article" date="2006" name="PLoS Biol.">
        <title>Macronuclear genome sequence of the ciliate Tetrahymena thermophila, a model eukaryote.</title>
        <authorList>
            <person name="Eisen J.A."/>
            <person name="Coyne R.S."/>
            <person name="Wu M."/>
            <person name="Wu D."/>
            <person name="Thiagarajan M."/>
            <person name="Wortman J.R."/>
            <person name="Badger J.H."/>
            <person name="Ren Q."/>
            <person name="Amedeo P."/>
            <person name="Jones K.M."/>
            <person name="Tallon L.J."/>
            <person name="Delcher A.L."/>
            <person name="Salzberg S.L."/>
            <person name="Silva J.C."/>
            <person name="Haas B.J."/>
            <person name="Majoros W.H."/>
            <person name="Farzad M."/>
            <person name="Carlton J.M."/>
            <person name="Smith R.K. Jr."/>
            <person name="Garg J."/>
            <person name="Pearlman R.E."/>
            <person name="Karrer K.M."/>
            <person name="Sun L."/>
            <person name="Manning G."/>
            <person name="Elde N.C."/>
            <person name="Turkewitz A.P."/>
            <person name="Asai D.J."/>
            <person name="Wilkes D.E."/>
            <person name="Wang Y."/>
            <person name="Cai H."/>
            <person name="Collins K."/>
            <person name="Stewart B.A."/>
            <person name="Lee S.R."/>
            <person name="Wilamowska K."/>
            <person name="Weinberg Z."/>
            <person name="Ruzzo W.L."/>
            <person name="Wloga D."/>
            <person name="Gaertig J."/>
            <person name="Frankel J."/>
            <person name="Tsao C.-C."/>
            <person name="Gorovsky M.A."/>
            <person name="Keeling P.J."/>
            <person name="Waller R.F."/>
            <person name="Patron N.J."/>
            <person name="Cherry J.M."/>
            <person name="Stover N.A."/>
            <person name="Krieger C.J."/>
            <person name="del Toro C."/>
            <person name="Ryder H.F."/>
            <person name="Williamson S.C."/>
            <person name="Barbeau R.A."/>
            <person name="Hamilton E.P."/>
            <person name="Orias E."/>
        </authorList>
    </citation>
    <scope>NUCLEOTIDE SEQUENCE [LARGE SCALE GENOMIC DNA]</scope>
    <source>
        <strain evidence="4">SB210</strain>
    </source>
</reference>
<dbReference type="OrthoDB" id="444338at2759"/>
<dbReference type="Proteomes" id="UP000009168">
    <property type="component" value="Unassembled WGS sequence"/>
</dbReference>
<evidence type="ECO:0000256" key="2">
    <source>
        <dbReference type="RuleBase" id="RU363116"/>
    </source>
</evidence>
<comment type="similarity">
    <text evidence="1 2">Belongs to the phospholipid scramblase family.</text>
</comment>
<organism evidence="3 4">
    <name type="scientific">Tetrahymena thermophila (strain SB210)</name>
    <dbReference type="NCBI Taxonomy" id="312017"/>
    <lineage>
        <taxon>Eukaryota</taxon>
        <taxon>Sar</taxon>
        <taxon>Alveolata</taxon>
        <taxon>Ciliophora</taxon>
        <taxon>Intramacronucleata</taxon>
        <taxon>Oligohymenophorea</taxon>
        <taxon>Hymenostomatida</taxon>
        <taxon>Tetrahymenina</taxon>
        <taxon>Tetrahymenidae</taxon>
        <taxon>Tetrahymena</taxon>
    </lineage>
</organism>
<dbReference type="RefSeq" id="XP_001030917.1">
    <property type="nucleotide sequence ID" value="XM_001030917.2"/>
</dbReference>
<dbReference type="GO" id="GO:0005886">
    <property type="term" value="C:plasma membrane"/>
    <property type="evidence" value="ECO:0007669"/>
    <property type="project" value="TreeGrafter"/>
</dbReference>
<dbReference type="HOGENOM" id="CLU_658050_0_0_1"/>
<dbReference type="InParanoid" id="Q22D71"/>
<protein>
    <recommendedName>
        <fullName evidence="2">Phospholipid scramblase</fullName>
    </recommendedName>
</protein>
<evidence type="ECO:0000313" key="3">
    <source>
        <dbReference type="EMBL" id="EAR83254.1"/>
    </source>
</evidence>
<accession>Q22D71</accession>
<dbReference type="GeneID" id="7839025"/>
<dbReference type="Pfam" id="PF03803">
    <property type="entry name" value="Scramblase"/>
    <property type="match status" value="1"/>
</dbReference>
<dbReference type="AlphaFoldDB" id="Q22D71"/>
<dbReference type="eggNOG" id="KOG0621">
    <property type="taxonomic scope" value="Eukaryota"/>
</dbReference>
<gene>
    <name evidence="3" type="ORF">TTHERM_00999060</name>
</gene>
<dbReference type="PANTHER" id="PTHR23248:SF9">
    <property type="entry name" value="PHOSPHOLIPID SCRAMBLASE"/>
    <property type="match status" value="1"/>
</dbReference>
<dbReference type="InterPro" id="IPR005552">
    <property type="entry name" value="Scramblase"/>
</dbReference>
<name>Q22D71_TETTS</name>
<sequence>MYTPNDQGYYQPFIPQDGQQMPIQQDYQYPYMPPPPALSNSGALSSQRNNQFYELQNINQVERQQNFQQTPPSKGFQSIKLSEKIQEQYETPTDQGDDVQEESKHNGFQNAYQLRQQFKSDQQFKSFNISNNFNTQNSQYINIKSGMAKLHELQGIYIKQRFDAAENLSGCEQPNIYKVYPADCNGDVISNQYIFKCKEKSSCCARNCIPGSKRPFNMIVKNRSGQLTPSRDMVEDSNFLLLRRPYKCTCFCLSRPELEVFVTEQGANKILGKITQPFYFCSVGLEIQDLLGNVKYTIEGESYCMPAVFCGNCPCRSCQQATFIIKNTKGDPLSYITKRTAGCWKSCASDKSNFGVTFPHNANAEDKILIMAATLFLDYSYFEESITDRHGKTSHINLIDDENKKQPSELNIPLQQIN</sequence>
<dbReference type="GO" id="GO:0017128">
    <property type="term" value="F:phospholipid scramblase activity"/>
    <property type="evidence" value="ECO:0007669"/>
    <property type="project" value="InterPro"/>
</dbReference>
<evidence type="ECO:0000256" key="1">
    <source>
        <dbReference type="ARBA" id="ARBA00005350"/>
    </source>
</evidence>
<dbReference type="EMBL" id="GG662652">
    <property type="protein sequence ID" value="EAR83254.1"/>
    <property type="molecule type" value="Genomic_DNA"/>
</dbReference>